<gene>
    <name evidence="2" type="ORF">BHU72_06770</name>
</gene>
<dbReference type="PROSITE" id="PS50801">
    <property type="entry name" value="STAS"/>
    <property type="match status" value="1"/>
</dbReference>
<dbReference type="STRING" id="1390249.BHU72_06770"/>
<dbReference type="GO" id="GO:0043856">
    <property type="term" value="F:anti-sigma factor antagonist activity"/>
    <property type="evidence" value="ECO:0007669"/>
    <property type="project" value="TreeGrafter"/>
</dbReference>
<dbReference type="SUPFAM" id="SSF52091">
    <property type="entry name" value="SpoIIaa-like"/>
    <property type="match status" value="1"/>
</dbReference>
<sequence length="103" mass="11804">MEISRIDQDTVIVRPLDHAITLYNAETFKDALLQVMDEGTPSVIIDLQHVTNIDSTGLGKILVFNKRLKEQERSLRLINVNHAQIKTLFSVIRLYEIIEIEGM</sequence>
<dbReference type="AlphaFoldDB" id="A0A1E5L478"/>
<name>A0A1E5L478_9FIRM</name>
<dbReference type="Pfam" id="PF01740">
    <property type="entry name" value="STAS"/>
    <property type="match status" value="1"/>
</dbReference>
<evidence type="ECO:0000313" key="3">
    <source>
        <dbReference type="Proteomes" id="UP000095255"/>
    </source>
</evidence>
<dbReference type="RefSeq" id="WP_069702626.1">
    <property type="nucleotide sequence ID" value="NZ_MJAT01000035.1"/>
</dbReference>
<feature type="domain" description="STAS" evidence="1">
    <location>
        <begin position="1"/>
        <end position="103"/>
    </location>
</feature>
<keyword evidence="3" id="KW-1185">Reference proteome</keyword>
<evidence type="ECO:0000259" key="1">
    <source>
        <dbReference type="PROSITE" id="PS50801"/>
    </source>
</evidence>
<dbReference type="PANTHER" id="PTHR33495:SF2">
    <property type="entry name" value="ANTI-SIGMA FACTOR ANTAGONIST TM_1081-RELATED"/>
    <property type="match status" value="1"/>
</dbReference>
<proteinExistence type="predicted"/>
<dbReference type="InterPro" id="IPR036513">
    <property type="entry name" value="STAS_dom_sf"/>
</dbReference>
<protein>
    <recommendedName>
        <fullName evidence="1">STAS domain-containing protein</fullName>
    </recommendedName>
</protein>
<dbReference type="PANTHER" id="PTHR33495">
    <property type="entry name" value="ANTI-SIGMA FACTOR ANTAGONIST TM_1081-RELATED-RELATED"/>
    <property type="match status" value="1"/>
</dbReference>
<dbReference type="EMBL" id="MJAT01000035">
    <property type="protein sequence ID" value="OEH84891.1"/>
    <property type="molecule type" value="Genomic_DNA"/>
</dbReference>
<dbReference type="OrthoDB" id="2468251at2"/>
<comment type="caution">
    <text evidence="2">The sequence shown here is derived from an EMBL/GenBank/DDBJ whole genome shotgun (WGS) entry which is preliminary data.</text>
</comment>
<accession>A0A1E5L478</accession>
<dbReference type="Gene3D" id="3.30.750.24">
    <property type="entry name" value="STAS domain"/>
    <property type="match status" value="1"/>
</dbReference>
<dbReference type="InterPro" id="IPR002645">
    <property type="entry name" value="STAS_dom"/>
</dbReference>
<dbReference type="CDD" id="cd07043">
    <property type="entry name" value="STAS_anti-anti-sigma_factors"/>
    <property type="match status" value="1"/>
</dbReference>
<dbReference type="Proteomes" id="UP000095255">
    <property type="component" value="Unassembled WGS sequence"/>
</dbReference>
<organism evidence="2 3">
    <name type="scientific">Desulfuribacillus stibiiarsenatis</name>
    <dbReference type="NCBI Taxonomy" id="1390249"/>
    <lineage>
        <taxon>Bacteria</taxon>
        <taxon>Bacillati</taxon>
        <taxon>Bacillota</taxon>
        <taxon>Desulfuribacillia</taxon>
        <taxon>Desulfuribacillales</taxon>
        <taxon>Desulfuribacillaceae</taxon>
        <taxon>Desulfuribacillus</taxon>
    </lineage>
</organism>
<evidence type="ECO:0000313" key="2">
    <source>
        <dbReference type="EMBL" id="OEH84891.1"/>
    </source>
</evidence>
<reference evidence="2 3" key="1">
    <citation type="submission" date="2016-09" db="EMBL/GenBank/DDBJ databases">
        <title>Desulfuribacillus arsenicus sp. nov., an obligately anaerobic, dissimilatory arsenic- and antimonate-reducing bacterium isolated from anoxic sediments.</title>
        <authorList>
            <person name="Abin C.A."/>
            <person name="Hollibaugh J.T."/>
        </authorList>
    </citation>
    <scope>NUCLEOTIDE SEQUENCE [LARGE SCALE GENOMIC DNA]</scope>
    <source>
        <strain evidence="2 3">MLFW-2</strain>
    </source>
</reference>